<organism evidence="1 2">
    <name type="scientific">Anaerococcus porci</name>
    <dbReference type="NCBI Taxonomy" id="2652269"/>
    <lineage>
        <taxon>Bacteria</taxon>
        <taxon>Bacillati</taxon>
        <taxon>Bacillota</taxon>
        <taxon>Tissierellia</taxon>
        <taxon>Tissierellales</taxon>
        <taxon>Peptoniphilaceae</taxon>
        <taxon>Anaerococcus</taxon>
    </lineage>
</organism>
<dbReference type="GO" id="GO:0000166">
    <property type="term" value="F:nucleotide binding"/>
    <property type="evidence" value="ECO:0007669"/>
    <property type="project" value="InterPro"/>
</dbReference>
<accession>A0A6N7VWJ0</accession>
<evidence type="ECO:0000313" key="2">
    <source>
        <dbReference type="Proteomes" id="UP000441925"/>
    </source>
</evidence>
<gene>
    <name evidence="1" type="ORF">FYJ26_07360</name>
</gene>
<reference evidence="1 2" key="1">
    <citation type="submission" date="2019-08" db="EMBL/GenBank/DDBJ databases">
        <title>In-depth cultivation of the pig gut microbiome towards novel bacterial diversity and tailored functional studies.</title>
        <authorList>
            <person name="Wylensek D."/>
            <person name="Hitch T.C.A."/>
            <person name="Clavel T."/>
        </authorList>
    </citation>
    <scope>NUCLEOTIDE SEQUENCE [LARGE SCALE GENOMIC DNA]</scope>
    <source>
        <strain evidence="1 2">WCA-380-WT-2B</strain>
    </source>
</reference>
<dbReference type="Proteomes" id="UP000441925">
    <property type="component" value="Unassembled WGS sequence"/>
</dbReference>
<name>A0A6N7VWJ0_9FIRM</name>
<comment type="caution">
    <text evidence="1">The sequence shown here is derived from an EMBL/GenBank/DDBJ whole genome shotgun (WGS) entry which is preliminary data.</text>
</comment>
<evidence type="ECO:0000313" key="1">
    <source>
        <dbReference type="EMBL" id="MSS78217.1"/>
    </source>
</evidence>
<dbReference type="AlphaFoldDB" id="A0A6N7VWJ0"/>
<dbReference type="SUPFAM" id="SSF55186">
    <property type="entry name" value="ThrRS/AlaRS common domain"/>
    <property type="match status" value="1"/>
</dbReference>
<proteinExistence type="predicted"/>
<dbReference type="EMBL" id="VULQ01000008">
    <property type="protein sequence ID" value="MSS78217.1"/>
    <property type="molecule type" value="Genomic_DNA"/>
</dbReference>
<sequence length="247" mass="29341">MKDLLYISHPLIDEISANIKKKKYNYPYTKLILDRSIFIPKTAYLLDENPEISSFKIKNIQMVEKDIVYTIEGNIEKKEVYLKIDKKARLKNLYYNTAFYIFKAIFYQFYNNKNISLSIEKNKSRIKVDNFYENFDLKAFKELFEKIIKLGLDINIEEEEVFIDGFERFPNQGVFLRNTKYLEGIYVFSLEKIEDKLLIDFIVGDDYLKFVSKSMDLIEYIKNISTGDLDSSEKITKIISAIQNQKY</sequence>
<keyword evidence="2" id="KW-1185">Reference proteome</keyword>
<protein>
    <submittedName>
        <fullName evidence="1">Uncharacterized protein</fullName>
    </submittedName>
</protein>
<dbReference type="InterPro" id="IPR018163">
    <property type="entry name" value="Thr/Ala-tRNA-synth_IIc_edit"/>
</dbReference>
<dbReference type="RefSeq" id="WP_154541113.1">
    <property type="nucleotide sequence ID" value="NZ_VULQ01000008.1"/>
</dbReference>